<comment type="caution">
    <text evidence="1">The sequence shown here is derived from an EMBL/GenBank/DDBJ whole genome shotgun (WGS) entry which is preliminary data.</text>
</comment>
<accession>A0A9P7EGZ3</accession>
<dbReference type="GeneID" id="64626554"/>
<evidence type="ECO:0000313" key="2">
    <source>
        <dbReference type="Proteomes" id="UP000807769"/>
    </source>
</evidence>
<evidence type="ECO:0000313" key="1">
    <source>
        <dbReference type="EMBL" id="KAG1821718.1"/>
    </source>
</evidence>
<reference evidence="1" key="1">
    <citation type="journal article" date="2020" name="New Phytol.">
        <title>Comparative genomics reveals dynamic genome evolution in host specialist ectomycorrhizal fungi.</title>
        <authorList>
            <person name="Lofgren L.A."/>
            <person name="Nguyen N.H."/>
            <person name="Vilgalys R."/>
            <person name="Ruytinx J."/>
            <person name="Liao H.L."/>
            <person name="Branco S."/>
            <person name="Kuo A."/>
            <person name="LaButti K."/>
            <person name="Lipzen A."/>
            <person name="Andreopoulos W."/>
            <person name="Pangilinan J."/>
            <person name="Riley R."/>
            <person name="Hundley H."/>
            <person name="Na H."/>
            <person name="Barry K."/>
            <person name="Grigoriev I.V."/>
            <person name="Stajich J.E."/>
            <person name="Kennedy P.G."/>
        </authorList>
    </citation>
    <scope>NUCLEOTIDE SEQUENCE</scope>
    <source>
        <strain evidence="1">MN1</strain>
    </source>
</reference>
<dbReference type="AlphaFoldDB" id="A0A9P7EGZ3"/>
<organism evidence="1 2">
    <name type="scientific">Suillus subaureus</name>
    <dbReference type="NCBI Taxonomy" id="48587"/>
    <lineage>
        <taxon>Eukaryota</taxon>
        <taxon>Fungi</taxon>
        <taxon>Dikarya</taxon>
        <taxon>Basidiomycota</taxon>
        <taxon>Agaricomycotina</taxon>
        <taxon>Agaricomycetes</taxon>
        <taxon>Agaricomycetidae</taxon>
        <taxon>Boletales</taxon>
        <taxon>Suillineae</taxon>
        <taxon>Suillaceae</taxon>
        <taxon>Suillus</taxon>
    </lineage>
</organism>
<proteinExistence type="predicted"/>
<dbReference type="EMBL" id="JABBWG010000006">
    <property type="protein sequence ID" value="KAG1821718.1"/>
    <property type="molecule type" value="Genomic_DNA"/>
</dbReference>
<sequence length="202" mass="23054">MPRIRALLIYTDPESLVRELNIQAFVNDPPRIVLHILLLIQKAPRMVDLQWGDARCDRDFQQLVSFKIQTWENWKWLSASVPETSAQLFKGVFSRLEITLKQPQAEPPGVKLLSQIRSTPRPSGSVVLCLNSATILRALTSVFRVSISSTIIRNLQQFNWYKCKEHYKTITFNSSRFTAVQRKYWVATDGSGDHPTGHTGAT</sequence>
<dbReference type="RefSeq" id="XP_041196458.1">
    <property type="nucleotide sequence ID" value="XM_041332537.1"/>
</dbReference>
<dbReference type="Proteomes" id="UP000807769">
    <property type="component" value="Unassembled WGS sequence"/>
</dbReference>
<name>A0A9P7EGZ3_9AGAM</name>
<protein>
    <submittedName>
        <fullName evidence="1">Uncharacterized protein</fullName>
    </submittedName>
</protein>
<keyword evidence="2" id="KW-1185">Reference proteome</keyword>
<dbReference type="OrthoDB" id="10639202at2759"/>
<gene>
    <name evidence="1" type="ORF">BJ212DRAFT_1297052</name>
</gene>